<dbReference type="PANTHER" id="PTHR30589">
    <property type="entry name" value="PROLIPOPROTEIN DIACYLGLYCERYL TRANSFERASE"/>
    <property type="match status" value="1"/>
</dbReference>
<feature type="region of interest" description="Disordered" evidence="7">
    <location>
        <begin position="240"/>
        <end position="324"/>
    </location>
</feature>
<dbReference type="EMBL" id="JBHLWN010000080">
    <property type="protein sequence ID" value="MFC0215061.1"/>
    <property type="molecule type" value="Genomic_DNA"/>
</dbReference>
<keyword evidence="4 8" id="KW-0812">Transmembrane</keyword>
<accession>A0ABV6DQY5</accession>
<feature type="transmembrane region" description="Helical" evidence="8">
    <location>
        <begin position="112"/>
        <end position="131"/>
    </location>
</feature>
<feature type="compositionally biased region" description="Basic and acidic residues" evidence="7">
    <location>
        <begin position="272"/>
        <end position="283"/>
    </location>
</feature>
<protein>
    <recommendedName>
        <fullName evidence="11">Prolipoprotein diacylglyceryl transferase</fullName>
    </recommendedName>
</protein>
<feature type="transmembrane region" description="Helical" evidence="8">
    <location>
        <begin position="77"/>
        <end position="100"/>
    </location>
</feature>
<feature type="compositionally biased region" description="Basic and acidic residues" evidence="7">
    <location>
        <begin position="306"/>
        <end position="324"/>
    </location>
</feature>
<feature type="transmembrane region" description="Helical" evidence="8">
    <location>
        <begin position="184"/>
        <end position="202"/>
    </location>
</feature>
<evidence type="ECO:0000256" key="2">
    <source>
        <dbReference type="ARBA" id="ARBA00022475"/>
    </source>
</evidence>
<feature type="transmembrane region" description="Helical" evidence="8">
    <location>
        <begin position="159"/>
        <end position="177"/>
    </location>
</feature>
<dbReference type="InterPro" id="IPR001640">
    <property type="entry name" value="Lgt"/>
</dbReference>
<gene>
    <name evidence="9" type="ORF">ACFFK0_21940</name>
</gene>
<comment type="caution">
    <text evidence="9">The sequence shown here is derived from an EMBL/GenBank/DDBJ whole genome shotgun (WGS) entry which is preliminary data.</text>
</comment>
<evidence type="ECO:0000256" key="1">
    <source>
        <dbReference type="ARBA" id="ARBA00007150"/>
    </source>
</evidence>
<name>A0ABV6DQY5_9BACL</name>
<keyword evidence="6 8" id="KW-0472">Membrane</keyword>
<keyword evidence="10" id="KW-1185">Reference proteome</keyword>
<evidence type="ECO:0000256" key="5">
    <source>
        <dbReference type="ARBA" id="ARBA00022989"/>
    </source>
</evidence>
<evidence type="ECO:0000256" key="8">
    <source>
        <dbReference type="SAM" id="Phobius"/>
    </source>
</evidence>
<organism evidence="9 10">
    <name type="scientific">Paenibacillus chartarius</name>
    <dbReference type="NCBI Taxonomy" id="747481"/>
    <lineage>
        <taxon>Bacteria</taxon>
        <taxon>Bacillati</taxon>
        <taxon>Bacillota</taxon>
        <taxon>Bacilli</taxon>
        <taxon>Bacillales</taxon>
        <taxon>Paenibacillaceae</taxon>
        <taxon>Paenibacillus</taxon>
    </lineage>
</organism>
<evidence type="ECO:0008006" key="11">
    <source>
        <dbReference type="Google" id="ProtNLM"/>
    </source>
</evidence>
<comment type="similarity">
    <text evidence="1">Belongs to the Lgt family.</text>
</comment>
<feature type="transmembrane region" description="Helical" evidence="8">
    <location>
        <begin position="208"/>
        <end position="233"/>
    </location>
</feature>
<sequence length="324" mass="37087">MPDILQLGPFMIRMDWVVLAVSGFAGYAAMQWKWKRSDIHDRPFLEPLVNALLIIFFVWKMSPILLSPSLLREHPLLWLTVPGTDIGWWFGLAVAALYLYRSWRKIGVPWRLVGDMLSVGGVVAVLVHNLLSWQYGMPTSLPWGISIENPEFKYHPVNIYRLIITLPMLLWLWRNALLMGTGKWLLNTLTYYGMGLMVVTFFDTKTEFIFSFSGEQTVYLLMMLLGVGLSVFLRKESRQATQVKKEEREEKQNDAAGILPSDTRNVASDPIGPEKSREEERRLLQNNSSGRRWSNGLGLVAGTRLSPHDADHDEGNAREQRKPE</sequence>
<keyword evidence="2" id="KW-1003">Cell membrane</keyword>
<reference evidence="9 10" key="1">
    <citation type="submission" date="2024-09" db="EMBL/GenBank/DDBJ databases">
        <authorList>
            <person name="Sun Q."/>
            <person name="Mori K."/>
        </authorList>
    </citation>
    <scope>NUCLEOTIDE SEQUENCE [LARGE SCALE GENOMIC DNA]</scope>
    <source>
        <strain evidence="9 10">CCM 7759</strain>
    </source>
</reference>
<evidence type="ECO:0000313" key="9">
    <source>
        <dbReference type="EMBL" id="MFC0215061.1"/>
    </source>
</evidence>
<evidence type="ECO:0000256" key="4">
    <source>
        <dbReference type="ARBA" id="ARBA00022692"/>
    </source>
</evidence>
<dbReference type="RefSeq" id="WP_062494055.1">
    <property type="nucleotide sequence ID" value="NZ_JBHLWN010000080.1"/>
</dbReference>
<feature type="compositionally biased region" description="Basic and acidic residues" evidence="7">
    <location>
        <begin position="240"/>
        <end position="253"/>
    </location>
</feature>
<proteinExistence type="inferred from homology"/>
<evidence type="ECO:0000256" key="6">
    <source>
        <dbReference type="ARBA" id="ARBA00023136"/>
    </source>
</evidence>
<keyword evidence="3" id="KW-0808">Transferase</keyword>
<evidence type="ECO:0000256" key="3">
    <source>
        <dbReference type="ARBA" id="ARBA00022679"/>
    </source>
</evidence>
<dbReference type="Proteomes" id="UP001589776">
    <property type="component" value="Unassembled WGS sequence"/>
</dbReference>
<feature type="transmembrane region" description="Helical" evidence="8">
    <location>
        <begin position="51"/>
        <end position="71"/>
    </location>
</feature>
<feature type="transmembrane region" description="Helical" evidence="8">
    <location>
        <begin position="12"/>
        <end position="30"/>
    </location>
</feature>
<evidence type="ECO:0000313" key="10">
    <source>
        <dbReference type="Proteomes" id="UP001589776"/>
    </source>
</evidence>
<keyword evidence="5 8" id="KW-1133">Transmembrane helix</keyword>
<evidence type="ECO:0000256" key="7">
    <source>
        <dbReference type="SAM" id="MobiDB-lite"/>
    </source>
</evidence>
<dbReference type="PANTHER" id="PTHR30589:SF0">
    <property type="entry name" value="PHOSPHATIDYLGLYCEROL--PROLIPOPROTEIN DIACYLGLYCERYL TRANSFERASE"/>
    <property type="match status" value="1"/>
</dbReference>